<dbReference type="RefSeq" id="WP_021721925.1">
    <property type="nucleotide sequence ID" value="NZ_CBLU010000005.1"/>
</dbReference>
<sequence length="172" mass="18188">MNKNANLGKSSGEKSNFAKKATLTAITAMAALTLAACGNNDVSAKPAGSSEPKMEQPAKKNENNNTNTDKSSSESGNSDDITFNQNFDQSIKNIKDAGFQIVPGSKSVDGNAYSVEVIVDGCHGRIAGSSINDSYRIDFKESLGPDAEGHADGIKELSEILTELKQMIAEKK</sequence>
<feature type="compositionally biased region" description="Basic and acidic residues" evidence="1">
    <location>
        <begin position="52"/>
        <end position="62"/>
    </location>
</feature>
<evidence type="ECO:0000313" key="3">
    <source>
        <dbReference type="Proteomes" id="UP000015361"/>
    </source>
</evidence>
<feature type="compositionally biased region" description="Low complexity" evidence="1">
    <location>
        <begin position="63"/>
        <end position="75"/>
    </location>
</feature>
<organism evidence="2 3">
    <name type="scientific">Lactococcus lactis subsp. lactis A12</name>
    <dbReference type="NCBI Taxonomy" id="1137134"/>
    <lineage>
        <taxon>Bacteria</taxon>
        <taxon>Bacillati</taxon>
        <taxon>Bacillota</taxon>
        <taxon>Bacilli</taxon>
        <taxon>Lactobacillales</taxon>
        <taxon>Streptococcaceae</taxon>
        <taxon>Lactococcus</taxon>
    </lineage>
</organism>
<dbReference type="EMBL" id="CBLU010000005">
    <property type="protein sequence ID" value="CDG03689.1"/>
    <property type="molecule type" value="Genomic_DNA"/>
</dbReference>
<dbReference type="AlphaFoldDB" id="S6F4H6"/>
<comment type="caution">
    <text evidence="2">The sequence shown here is derived from an EMBL/GenBank/DDBJ whole genome shotgun (WGS) entry which is preliminary data.</text>
</comment>
<proteinExistence type="predicted"/>
<dbReference type="Proteomes" id="UP000015361">
    <property type="component" value="Unassembled WGS sequence"/>
</dbReference>
<accession>S6F4H6</accession>
<feature type="region of interest" description="Disordered" evidence="1">
    <location>
        <begin position="41"/>
        <end position="84"/>
    </location>
</feature>
<gene>
    <name evidence="2" type="ORF">O9U_11075</name>
</gene>
<reference evidence="2 3" key="1">
    <citation type="journal article" date="2013" name="Appl. Environ. Microbiol.">
        <title>The Carbohydrate Metabolism Signature of Lactococcus lactis Strain A12 Reveals Its Sourdough Ecosystem Origin.</title>
        <authorList>
            <person name="Passerini D."/>
            <person name="Coddeville M."/>
            <person name="Le Bourgeois P."/>
            <person name="Loubiere P."/>
            <person name="Ritzenthaler P."/>
            <person name="Fontagne-Faucher C."/>
            <person name="Daveran-Mingot M.L."/>
            <person name="Cocaign-Bousquet M."/>
        </authorList>
    </citation>
    <scope>NUCLEOTIDE SEQUENCE [LARGE SCALE GENOMIC DNA]</scope>
    <source>
        <strain evidence="2 3">A12</strain>
    </source>
</reference>
<name>S6F4H6_LACLL</name>
<evidence type="ECO:0000256" key="1">
    <source>
        <dbReference type="SAM" id="MobiDB-lite"/>
    </source>
</evidence>
<protein>
    <submittedName>
        <fullName evidence="2">Uncharacterized protein</fullName>
    </submittedName>
</protein>
<evidence type="ECO:0000313" key="2">
    <source>
        <dbReference type="EMBL" id="CDG03689.1"/>
    </source>
</evidence>